<proteinExistence type="inferred from homology"/>
<feature type="compositionally biased region" description="Polar residues" evidence="3">
    <location>
        <begin position="1007"/>
        <end position="1020"/>
    </location>
</feature>
<gene>
    <name evidence="5" type="ORF">P175DRAFT_0558302</name>
</gene>
<evidence type="ECO:0000256" key="2">
    <source>
        <dbReference type="SAM" id="Coils"/>
    </source>
</evidence>
<dbReference type="InterPro" id="IPR040150">
    <property type="entry name" value="Iwr1"/>
</dbReference>
<accession>A0A2T5LV04</accession>
<dbReference type="EMBL" id="MSFN02000005">
    <property type="protein sequence ID" value="PTU20116.1"/>
    <property type="molecule type" value="Genomic_DNA"/>
</dbReference>
<dbReference type="Pfam" id="PF08574">
    <property type="entry name" value="Iwr1"/>
    <property type="match status" value="1"/>
</dbReference>
<dbReference type="RefSeq" id="XP_040751508.1">
    <property type="nucleotide sequence ID" value="XM_040900833.1"/>
</dbReference>
<feature type="domain" description="Transcription factor Iwr1" evidence="4">
    <location>
        <begin position="378"/>
        <end position="469"/>
    </location>
</feature>
<dbReference type="GeneID" id="63817717"/>
<comment type="similarity">
    <text evidence="1">Belongs to the IWR1/SLC7A6OS family.</text>
</comment>
<feature type="compositionally biased region" description="Polar residues" evidence="3">
    <location>
        <begin position="796"/>
        <end position="805"/>
    </location>
</feature>
<organism evidence="5 6">
    <name type="scientific">Aspergillus ochraceoroseus IBT 24754</name>
    <dbReference type="NCBI Taxonomy" id="1392256"/>
    <lineage>
        <taxon>Eukaryota</taxon>
        <taxon>Fungi</taxon>
        <taxon>Dikarya</taxon>
        <taxon>Ascomycota</taxon>
        <taxon>Pezizomycotina</taxon>
        <taxon>Eurotiomycetes</taxon>
        <taxon>Eurotiomycetidae</taxon>
        <taxon>Eurotiales</taxon>
        <taxon>Aspergillaceae</taxon>
        <taxon>Aspergillus</taxon>
        <taxon>Aspergillus subgen. Nidulantes</taxon>
    </lineage>
</organism>
<dbReference type="AlphaFoldDB" id="A0A2T5LV04"/>
<comment type="caution">
    <text evidence="5">The sequence shown here is derived from an EMBL/GenBank/DDBJ whole genome shotgun (WGS) entry which is preliminary data.</text>
</comment>
<evidence type="ECO:0000313" key="5">
    <source>
        <dbReference type="EMBL" id="PTU20116.1"/>
    </source>
</evidence>
<protein>
    <recommendedName>
        <fullName evidence="4">Transcription factor Iwr1 domain-containing protein</fullName>
    </recommendedName>
</protein>
<evidence type="ECO:0000259" key="4">
    <source>
        <dbReference type="Pfam" id="PF08574"/>
    </source>
</evidence>
<feature type="compositionally biased region" description="Polar residues" evidence="3">
    <location>
        <begin position="59"/>
        <end position="86"/>
    </location>
</feature>
<feature type="region of interest" description="Disordered" evidence="3">
    <location>
        <begin position="119"/>
        <end position="201"/>
    </location>
</feature>
<feature type="compositionally biased region" description="Low complexity" evidence="3">
    <location>
        <begin position="137"/>
        <end position="150"/>
    </location>
</feature>
<evidence type="ECO:0000313" key="6">
    <source>
        <dbReference type="Proteomes" id="UP000244073"/>
    </source>
</evidence>
<feature type="compositionally biased region" description="Acidic residues" evidence="3">
    <location>
        <begin position="492"/>
        <end position="502"/>
    </location>
</feature>
<feature type="coiled-coil region" evidence="2">
    <location>
        <begin position="282"/>
        <end position="309"/>
    </location>
</feature>
<sequence>MALPPEQINIKRRREEEPVDTLFIQSELHQTKRRFTDFVFQRVTISASQARRSGLPSPSDLTASQRTVRSPRSVSSIHLPKTTNKENGGVPLVRATSPGAEIRDERRIAAARKEAEERLKKALYSSPTPSKSDSEKGTAAPESGEAPGAGVLVSSTSSGQESPPALSSAGLAPSIRRFQISRSSTPGSPLRSTGGGVQKRRGDGAIAVLVEKLRREPHSRQASYVADAVVGRADDAALAVSQELTPARPRKRPVVNQAEKKWREERQGAISAAKEHITQVLEKEAQAHQRNWEEESERLARELEQIALELDGEMEGLPTDTKLHSPTATRAVIPKPPLKYQPRTPNKPRAVTLPAADIKQGDAMKPATTEQDGSDSDEEYVYDTYIRRPLSDEGLLTDPLVDLELGQEAWLRRHGIDATRQDIGVIVITPEDEIYWADFVEEDDEDRWDSEDGDSNAENNPANDYPDEDLSWDDEEDDPAAIYRKYRHGRSDDEEFDGDDSTSEGAGAGGFGNRLGGRLQLHLQDLGFRDLFASRDGVQASVTDLCGRAYSCVFVPKILGRNGFYNFTLSSSSPSSVNITRVRAAFIVSKPGWEGNSIRRGVLFDLFPRNSIMTELSTKTPWATGVKKVLVSTSTLDNPSVAKLDRALAEETVLCPSNLPSPLPAAHRDLNFAAFARVCESKSLRIYFGRQQFRDYELGVLRTFVHGLRTKNLKAVSFNEARQGRIERRWKDLSVWLDNPPDYEESASERVQQVNPPPYHDKSKLARAGEKRPRDHSSLPPEDDGRKRPLLISPESPCSPTEVNTPSPRPPSPASIRATDFTRHSSPRRTERDTLARFEHMLYGASDDLIRQLLIRLVCRCLPTVSDDSEGHLLSDSEKAILTKIELIERHLERVIDAKIKSILETHILKEIVQETVDSALSECCDKVLDVCEMHKTEFSEHVDDSKTDVRITADDCMKEMEEQAQKHMDEIEEQAQQYMHRIEDQGPEAEISAEKTGPHLKRWLETSAQSLPASKSSPRQGVLSPKARRSSF</sequence>
<dbReference type="Proteomes" id="UP000244073">
    <property type="component" value="Unassembled WGS sequence"/>
</dbReference>
<feature type="region of interest" description="Disordered" evidence="3">
    <location>
        <begin position="487"/>
        <end position="509"/>
    </location>
</feature>
<dbReference type="InterPro" id="IPR013883">
    <property type="entry name" value="TF_Iwr1_dom"/>
</dbReference>
<feature type="region of interest" description="Disordered" evidence="3">
    <location>
        <begin position="986"/>
        <end position="1033"/>
    </location>
</feature>
<feature type="region of interest" description="Disordered" evidence="3">
    <location>
        <begin position="444"/>
        <end position="474"/>
    </location>
</feature>
<dbReference type="GO" id="GO:0006606">
    <property type="term" value="P:protein import into nucleus"/>
    <property type="evidence" value="ECO:0007669"/>
    <property type="project" value="InterPro"/>
</dbReference>
<evidence type="ECO:0000256" key="1">
    <source>
        <dbReference type="ARBA" id="ARBA00010218"/>
    </source>
</evidence>
<feature type="compositionally biased region" description="Basic and acidic residues" evidence="3">
    <location>
        <begin position="759"/>
        <end position="787"/>
    </location>
</feature>
<feature type="compositionally biased region" description="Acidic residues" evidence="3">
    <location>
        <begin position="465"/>
        <end position="474"/>
    </location>
</feature>
<dbReference type="PANTHER" id="PTHR28063:SF1">
    <property type="entry name" value="RNA POLYMERASE II NUCLEAR LOCALIZATION PROTEIN IWR1"/>
    <property type="match status" value="1"/>
</dbReference>
<dbReference type="GO" id="GO:0005737">
    <property type="term" value="C:cytoplasm"/>
    <property type="evidence" value="ECO:0007669"/>
    <property type="project" value="TreeGrafter"/>
</dbReference>
<dbReference type="PANTHER" id="PTHR28063">
    <property type="entry name" value="RNA POLYMERASE II NUCLEAR LOCALIZATION PROTEIN IWR1"/>
    <property type="match status" value="1"/>
</dbReference>
<keyword evidence="2" id="KW-0175">Coiled coil</keyword>
<dbReference type="VEuPathDB" id="FungiDB:P175DRAFT_0558302"/>
<feature type="region of interest" description="Disordered" evidence="3">
    <location>
        <begin position="744"/>
        <end position="832"/>
    </location>
</feature>
<feature type="compositionally biased region" description="Acidic residues" evidence="3">
    <location>
        <begin position="444"/>
        <end position="455"/>
    </location>
</feature>
<feature type="compositionally biased region" description="Basic and acidic residues" evidence="3">
    <location>
        <begin position="820"/>
        <end position="832"/>
    </location>
</feature>
<dbReference type="OrthoDB" id="3891782at2759"/>
<reference evidence="5 6" key="1">
    <citation type="journal article" date="2018" name="Proc. Natl. Acad. Sci. U.S.A.">
        <title>Linking secondary metabolites to gene clusters through genome sequencing of six diverse Aspergillus species.</title>
        <authorList>
            <person name="Kaerboelling I."/>
            <person name="Vesth T.C."/>
            <person name="Frisvad J.C."/>
            <person name="Nybo J.L."/>
            <person name="Theobald S."/>
            <person name="Kuo A."/>
            <person name="Bowyer P."/>
            <person name="Matsuda Y."/>
            <person name="Mondo S."/>
            <person name="Lyhne E.K."/>
            <person name="Kogle M.E."/>
            <person name="Clum A."/>
            <person name="Lipzen A."/>
            <person name="Salamov A."/>
            <person name="Ngan C.Y."/>
            <person name="Daum C."/>
            <person name="Chiniquy J."/>
            <person name="Barry K."/>
            <person name="LaButti K."/>
            <person name="Haridas S."/>
            <person name="Simmons B.A."/>
            <person name="Magnuson J.K."/>
            <person name="Mortensen U.H."/>
            <person name="Larsen T.O."/>
            <person name="Grigoriev I.V."/>
            <person name="Baker S.E."/>
            <person name="Andersen M.R."/>
        </authorList>
    </citation>
    <scope>NUCLEOTIDE SEQUENCE [LARGE SCALE GENOMIC DNA]</scope>
    <source>
        <strain evidence="5 6">IBT 24754</strain>
    </source>
</reference>
<feature type="region of interest" description="Disordered" evidence="3">
    <location>
        <begin position="48"/>
        <end position="105"/>
    </location>
</feature>
<name>A0A2T5LV04_9EURO</name>
<feature type="compositionally biased region" description="Polar residues" evidence="3">
    <location>
        <begin position="180"/>
        <end position="191"/>
    </location>
</feature>
<evidence type="ECO:0000256" key="3">
    <source>
        <dbReference type="SAM" id="MobiDB-lite"/>
    </source>
</evidence>